<proteinExistence type="predicted"/>
<protein>
    <submittedName>
        <fullName evidence="1">Uncharacterized protein</fullName>
    </submittedName>
</protein>
<dbReference type="AlphaFoldDB" id="A0A1X7STB8"/>
<dbReference type="InParanoid" id="A0A1X7STB8"/>
<reference evidence="1" key="1">
    <citation type="submission" date="2017-05" db="UniProtKB">
        <authorList>
            <consortium name="EnsemblMetazoa"/>
        </authorList>
    </citation>
    <scope>IDENTIFICATION</scope>
</reference>
<organism evidence="1">
    <name type="scientific">Amphimedon queenslandica</name>
    <name type="common">Sponge</name>
    <dbReference type="NCBI Taxonomy" id="400682"/>
    <lineage>
        <taxon>Eukaryota</taxon>
        <taxon>Metazoa</taxon>
        <taxon>Porifera</taxon>
        <taxon>Demospongiae</taxon>
        <taxon>Heteroscleromorpha</taxon>
        <taxon>Haplosclerida</taxon>
        <taxon>Niphatidae</taxon>
        <taxon>Amphimedon</taxon>
    </lineage>
</organism>
<name>A0A1X7STB8_AMPQE</name>
<accession>A0A1X7STB8</accession>
<dbReference type="EnsemblMetazoa" id="Aqu2.1.05387_001">
    <property type="protein sequence ID" value="Aqu2.1.05387_001"/>
    <property type="gene ID" value="Aqu2.1.05387"/>
</dbReference>
<evidence type="ECO:0000313" key="1">
    <source>
        <dbReference type="EnsemblMetazoa" id="Aqu2.1.05387_001"/>
    </source>
</evidence>
<sequence length="70" mass="8166">MVRILLEKYQLKPVEGDIDAAQSIKGGESIVKLMLRRFYFIKLVREMIKEAERREIMPIATKPRPSFLSS</sequence>